<evidence type="ECO:0000256" key="1">
    <source>
        <dbReference type="ARBA" id="ARBA00006082"/>
    </source>
</evidence>
<dbReference type="Gene3D" id="3.30.1540.20">
    <property type="entry name" value="MutL, C-terminal domain, dimerisation subdomain"/>
    <property type="match status" value="1"/>
</dbReference>
<protein>
    <recommendedName>
        <fullName evidence="7">Mismatch repair endonuclease PMS2</fullName>
    </recommendedName>
</protein>
<dbReference type="Gene3D" id="3.30.1370.100">
    <property type="entry name" value="MutL, C-terminal domain, regulatory subdomain"/>
    <property type="match status" value="1"/>
</dbReference>
<dbReference type="GO" id="GO:0016887">
    <property type="term" value="F:ATP hydrolysis activity"/>
    <property type="evidence" value="ECO:0007669"/>
    <property type="project" value="InterPro"/>
</dbReference>
<dbReference type="Proteomes" id="UP001329430">
    <property type="component" value="Chromosome 8"/>
</dbReference>
<reference evidence="5 6" key="1">
    <citation type="journal article" date="2024" name="Insects">
        <title>An Improved Chromosome-Level Genome Assembly of the Firefly Pyrocoelia pectoralis.</title>
        <authorList>
            <person name="Fu X."/>
            <person name="Meyer-Rochow V.B."/>
            <person name="Ballantyne L."/>
            <person name="Zhu X."/>
        </authorList>
    </citation>
    <scope>NUCLEOTIDE SEQUENCE [LARGE SCALE GENOMIC DNA]</scope>
    <source>
        <strain evidence="5">XCY_ONT2</strain>
    </source>
</reference>
<dbReference type="PANTHER" id="PTHR10073:SF52">
    <property type="entry name" value="MISMATCH REPAIR ENDONUCLEASE PMS2"/>
    <property type="match status" value="1"/>
</dbReference>
<dbReference type="Pfam" id="PF13589">
    <property type="entry name" value="HATPase_c_3"/>
    <property type="match status" value="1"/>
</dbReference>
<dbReference type="GO" id="GO:0032389">
    <property type="term" value="C:MutLalpha complex"/>
    <property type="evidence" value="ECO:0007669"/>
    <property type="project" value="TreeGrafter"/>
</dbReference>
<dbReference type="InterPro" id="IPR037198">
    <property type="entry name" value="MutL_C_sf"/>
</dbReference>
<dbReference type="GO" id="GO:0140664">
    <property type="term" value="F:ATP-dependent DNA damage sensor activity"/>
    <property type="evidence" value="ECO:0007669"/>
    <property type="project" value="InterPro"/>
</dbReference>
<keyword evidence="6" id="KW-1185">Reference proteome</keyword>
<dbReference type="SUPFAM" id="SSF118116">
    <property type="entry name" value="DNA mismatch repair protein MutL"/>
    <property type="match status" value="1"/>
</dbReference>
<evidence type="ECO:0008006" key="7">
    <source>
        <dbReference type="Google" id="ProtNLM"/>
    </source>
</evidence>
<dbReference type="Gene3D" id="3.30.230.10">
    <property type="match status" value="1"/>
</dbReference>
<dbReference type="CDD" id="cd03484">
    <property type="entry name" value="MutL_Trans_hPMS_2_like"/>
    <property type="match status" value="1"/>
</dbReference>
<dbReference type="CDD" id="cd16926">
    <property type="entry name" value="HATPase_MutL-MLH-PMS-like"/>
    <property type="match status" value="1"/>
</dbReference>
<dbReference type="PANTHER" id="PTHR10073">
    <property type="entry name" value="DNA MISMATCH REPAIR PROTEIN MLH, PMS, MUTL"/>
    <property type="match status" value="1"/>
</dbReference>
<evidence type="ECO:0000256" key="2">
    <source>
        <dbReference type="ARBA" id="ARBA00022763"/>
    </source>
</evidence>
<dbReference type="InterPro" id="IPR042121">
    <property type="entry name" value="MutL_C_regsub"/>
</dbReference>
<evidence type="ECO:0000313" key="5">
    <source>
        <dbReference type="EMBL" id="KAK5640051.1"/>
    </source>
</evidence>
<dbReference type="SMART" id="SM00853">
    <property type="entry name" value="MutL_C"/>
    <property type="match status" value="1"/>
</dbReference>
<organism evidence="5 6">
    <name type="scientific">Pyrocoelia pectoralis</name>
    <dbReference type="NCBI Taxonomy" id="417401"/>
    <lineage>
        <taxon>Eukaryota</taxon>
        <taxon>Metazoa</taxon>
        <taxon>Ecdysozoa</taxon>
        <taxon>Arthropoda</taxon>
        <taxon>Hexapoda</taxon>
        <taxon>Insecta</taxon>
        <taxon>Pterygota</taxon>
        <taxon>Neoptera</taxon>
        <taxon>Endopterygota</taxon>
        <taxon>Coleoptera</taxon>
        <taxon>Polyphaga</taxon>
        <taxon>Elateriformia</taxon>
        <taxon>Elateroidea</taxon>
        <taxon>Lampyridae</taxon>
        <taxon>Lampyrinae</taxon>
        <taxon>Pyrocoelia</taxon>
    </lineage>
</organism>
<dbReference type="InterPro" id="IPR042120">
    <property type="entry name" value="MutL_C_dimsub"/>
</dbReference>
<feature type="domain" description="DNA mismatch repair protein S5" evidence="4">
    <location>
        <begin position="232"/>
        <end position="369"/>
    </location>
</feature>
<proteinExistence type="inferred from homology"/>
<dbReference type="EMBL" id="JAVRBK010000008">
    <property type="protein sequence ID" value="KAK5640051.1"/>
    <property type="molecule type" value="Genomic_DNA"/>
</dbReference>
<name>A0AAN7V7R9_9COLE</name>
<accession>A0AAN7V7R9</accession>
<evidence type="ECO:0000259" key="4">
    <source>
        <dbReference type="SMART" id="SM01340"/>
    </source>
</evidence>
<dbReference type="InterPro" id="IPR014721">
    <property type="entry name" value="Ribsml_uS5_D2-typ_fold_subgr"/>
</dbReference>
<evidence type="ECO:0000313" key="6">
    <source>
        <dbReference type="Proteomes" id="UP001329430"/>
    </source>
</evidence>
<dbReference type="GO" id="GO:0030983">
    <property type="term" value="F:mismatched DNA binding"/>
    <property type="evidence" value="ECO:0007669"/>
    <property type="project" value="InterPro"/>
</dbReference>
<dbReference type="FunFam" id="3.30.1370.100:FF:000001">
    <property type="entry name" value="Mismatch repair endonuclease pms1, putative"/>
    <property type="match status" value="1"/>
</dbReference>
<dbReference type="Pfam" id="PF01119">
    <property type="entry name" value="DNA_mis_repair"/>
    <property type="match status" value="1"/>
</dbReference>
<comment type="similarity">
    <text evidence="1">Belongs to the DNA mismatch repair MutL/HexB family.</text>
</comment>
<dbReference type="Pfam" id="PF08676">
    <property type="entry name" value="MutL_C"/>
    <property type="match status" value="1"/>
</dbReference>
<dbReference type="InterPro" id="IPR014790">
    <property type="entry name" value="MutL_C"/>
</dbReference>
<dbReference type="FunFam" id="3.30.565.10:FF:000014">
    <property type="entry name" value="Mismatch repair endonuclease pms1, putative"/>
    <property type="match status" value="1"/>
</dbReference>
<keyword evidence="2" id="KW-0227">DNA damage</keyword>
<dbReference type="InterPro" id="IPR002099">
    <property type="entry name" value="MutL/Mlh/PMS"/>
</dbReference>
<evidence type="ECO:0000259" key="3">
    <source>
        <dbReference type="SMART" id="SM00853"/>
    </source>
</evidence>
<dbReference type="GO" id="GO:0005524">
    <property type="term" value="F:ATP binding"/>
    <property type="evidence" value="ECO:0007669"/>
    <property type="project" value="InterPro"/>
</dbReference>
<dbReference type="FunFam" id="3.30.230.10:FF:000032">
    <property type="entry name" value="mismatch repair endonuclease PMS2 isoform X2"/>
    <property type="match status" value="1"/>
</dbReference>
<gene>
    <name evidence="5" type="ORF">RI129_010862</name>
</gene>
<dbReference type="SUPFAM" id="SSF55874">
    <property type="entry name" value="ATPase domain of HSP90 chaperone/DNA topoisomerase II/histidine kinase"/>
    <property type="match status" value="1"/>
</dbReference>
<dbReference type="InterPro" id="IPR013507">
    <property type="entry name" value="DNA_mismatch_S5_2-like"/>
</dbReference>
<comment type="caution">
    <text evidence="5">The sequence shown here is derived from an EMBL/GenBank/DDBJ whole genome shotgun (WGS) entry which is preliminary data.</text>
</comment>
<dbReference type="SUPFAM" id="SSF54211">
    <property type="entry name" value="Ribosomal protein S5 domain 2-like"/>
    <property type="match status" value="1"/>
</dbReference>
<dbReference type="InterPro" id="IPR036890">
    <property type="entry name" value="HATPase_C_sf"/>
</dbReference>
<dbReference type="SMART" id="SM01340">
    <property type="entry name" value="DNA_mis_repair"/>
    <property type="match status" value="1"/>
</dbReference>
<dbReference type="PROSITE" id="PS00058">
    <property type="entry name" value="DNA_MISMATCH_REPAIR_1"/>
    <property type="match status" value="1"/>
</dbReference>
<dbReference type="InterPro" id="IPR038973">
    <property type="entry name" value="MutL/Mlh/Pms-like"/>
</dbReference>
<dbReference type="AlphaFoldDB" id="A0AAN7V7R9"/>
<dbReference type="NCBIfam" id="TIGR00585">
    <property type="entry name" value="mutl"/>
    <property type="match status" value="1"/>
</dbReference>
<dbReference type="Gene3D" id="3.30.565.10">
    <property type="entry name" value="Histidine kinase-like ATPase, C-terminal domain"/>
    <property type="match status" value="1"/>
</dbReference>
<dbReference type="InterPro" id="IPR014762">
    <property type="entry name" value="DNA_mismatch_repair_CS"/>
</dbReference>
<sequence length="768" mass="87102">MDAQNAPFNEESHSEVNDVIKPINRNTVHRICSGQVVLSLAIAVKELVENAIDAGAKSIDIRLKDYGSELIEVSDNGCGVRSDNFEALALKYHTSKITEFSDLESVTTLGFRGEALSSLCALSDITITTRHASSECASKIFYDSMGNIRSQIPAAREIGTTVTLANLFSTLPVRRKEFQKNLKKEYCKMCQLLYAYCLVAKGIKLTCSNEIKNGSRSTVLCTEGSNLVRDNIISVFGTKQIQSLVEVKMLDPDEDVLEEYKIKLLPNDPLPFNFEFLISAVLHGSGRSTNDRQFFYINDRPCEPNRIIKLINETYKQFNPHQFPFVFLNVVIKKSFVDVNVTPDKRQIFLENEKLLLATLKTSLRDVLKSGMSTVTISNSKLEDRSEDSSQIGTPLKFNSFKKHEKKKCGTSTRQASLPELIMITHKSPEKKLDELIKVAQNIEEGTHKSPEKRLDELIKVAQNIEEGNPAKKLKIDNEEIELVEKDDQMDDKTVSQKSLFVNVKKDTKAVTSQKCDATPKTNSITIRSSLNYIRECIAKNRLEDNKEIKVRFRSKIAPDSNKAAEQELQKQITKDMFEKMEIIGQFNLGFIITKFEDDLFIVDQHATDEKYNFEELQRNTVMESQTLVTPRPLELSAGNEELLIENEDVFRRNGFKFVIEHEASPTKKVKLSAVPISKSFVFGKDDIEEILFMMQEEVNHAICRPSRVRSMLASRACRKSVMVGCPLNQNDMRRLIDHMGTIDQPWNCPHGRPTIRHLINLQLLGNN</sequence>
<feature type="domain" description="MutL C-terminal dimerisation" evidence="3">
    <location>
        <begin position="583"/>
        <end position="728"/>
    </location>
</feature>
<dbReference type="InterPro" id="IPR020568">
    <property type="entry name" value="Ribosomal_Su5_D2-typ_SF"/>
</dbReference>
<dbReference type="GO" id="GO:0006298">
    <property type="term" value="P:mismatch repair"/>
    <property type="evidence" value="ECO:0007669"/>
    <property type="project" value="InterPro"/>
</dbReference>